<dbReference type="RefSeq" id="WP_136386482.1">
    <property type="nucleotide sequence ID" value="NZ_SSOD01000018.1"/>
</dbReference>
<organism evidence="1 2">
    <name type="scientific">Pseudothauera rhizosphaerae</name>
    <dbReference type="NCBI Taxonomy" id="2565932"/>
    <lineage>
        <taxon>Bacteria</taxon>
        <taxon>Pseudomonadati</taxon>
        <taxon>Pseudomonadota</taxon>
        <taxon>Betaproteobacteria</taxon>
        <taxon>Rhodocyclales</taxon>
        <taxon>Zoogloeaceae</taxon>
        <taxon>Pseudothauera</taxon>
    </lineage>
</organism>
<dbReference type="NCBIfam" id="NF038055">
    <property type="entry name" value="T3SS_SctB_pilot"/>
    <property type="match status" value="1"/>
</dbReference>
<accession>A0A4S4AE25</accession>
<dbReference type="EMBL" id="SSOD01000018">
    <property type="protein sequence ID" value="THF57277.1"/>
    <property type="molecule type" value="Genomic_DNA"/>
</dbReference>
<dbReference type="InterPro" id="IPR008611">
    <property type="entry name" value="SctB2-like"/>
</dbReference>
<protein>
    <submittedName>
        <fullName evidence="1">Uncharacterized protein</fullName>
    </submittedName>
</protein>
<evidence type="ECO:0000313" key="2">
    <source>
        <dbReference type="Proteomes" id="UP000307956"/>
    </source>
</evidence>
<keyword evidence="2" id="KW-1185">Reference proteome</keyword>
<sequence>MVDGVNNQSSLNFNILRQGGDAALEEIRSKLFSDIADPALAQKLAQRTLAELEASGVLKLDPPKGGFGSGDVSGLGGSLSGAGDNLSTDMQAVMLLFAKMAQSMREVSRNQRQAELGAQVEAMGDAAQKIRDAAEKRFAAAMVQGACQIGSGVASIGGAAGGMIKGGDAAMISARTQIGSGTGNIISGIGTMASGSLERDAGLIDAEKAELDKLATTHEKARESDNDMMQNMQDIIRDIKDKLAAIAQSQIETNRGIARNI</sequence>
<reference evidence="1 2" key="1">
    <citation type="submission" date="2019-04" db="EMBL/GenBank/DDBJ databases">
        <title>Azoarcus rhizosphaerae sp. nov. isolated from rhizosphere of Ficus religiosa.</title>
        <authorList>
            <person name="Lin S.-Y."/>
            <person name="Hameed A."/>
            <person name="Hsu Y.-H."/>
            <person name="Young C.-C."/>
        </authorList>
    </citation>
    <scope>NUCLEOTIDE SEQUENCE [LARGE SCALE GENOMIC DNA]</scope>
    <source>
        <strain evidence="1 2">CC-YHH848</strain>
    </source>
</reference>
<proteinExistence type="predicted"/>
<dbReference type="Proteomes" id="UP000307956">
    <property type="component" value="Unassembled WGS sequence"/>
</dbReference>
<dbReference type="AlphaFoldDB" id="A0A4S4AE25"/>
<gene>
    <name evidence="1" type="ORF">E6O51_18445</name>
</gene>
<name>A0A4S4AE25_9RHOO</name>
<dbReference type="Pfam" id="PF05802">
    <property type="entry name" value="SctB2"/>
    <property type="match status" value="1"/>
</dbReference>
<comment type="caution">
    <text evidence="1">The sequence shown here is derived from an EMBL/GenBank/DDBJ whole genome shotgun (WGS) entry which is preliminary data.</text>
</comment>
<evidence type="ECO:0000313" key="1">
    <source>
        <dbReference type="EMBL" id="THF57277.1"/>
    </source>
</evidence>
<dbReference type="OrthoDB" id="8654344at2"/>